<evidence type="ECO:0000256" key="9">
    <source>
        <dbReference type="SAM" id="MobiDB-lite"/>
    </source>
</evidence>
<dbReference type="SUPFAM" id="SSF53901">
    <property type="entry name" value="Thiolase-like"/>
    <property type="match status" value="2"/>
</dbReference>
<dbReference type="SUPFAM" id="SSF52151">
    <property type="entry name" value="FabD/lysophospholipase-like"/>
    <property type="match status" value="1"/>
</dbReference>
<evidence type="ECO:0000256" key="6">
    <source>
        <dbReference type="PIRNR" id="PIRNR000454"/>
    </source>
</evidence>
<gene>
    <name evidence="11" type="ORF">BJ875DRAFT_416780</name>
</gene>
<keyword evidence="5 6" id="KW-0808">Transferase</keyword>
<dbReference type="InterPro" id="IPR014030">
    <property type="entry name" value="Ketoacyl_synth_N"/>
</dbReference>
<dbReference type="Pfam" id="PF02801">
    <property type="entry name" value="Ketoacyl-synt_C"/>
    <property type="match status" value="1"/>
</dbReference>
<dbReference type="Pfam" id="PF18325">
    <property type="entry name" value="Fas_alpha_ACP"/>
    <property type="match status" value="1"/>
</dbReference>
<keyword evidence="4" id="KW-0597">Phosphoprotein</keyword>
<dbReference type="FunFam" id="3.90.25.70:FF:000001">
    <property type="entry name" value="Fatty acid synthase subunit alpha"/>
    <property type="match status" value="1"/>
</dbReference>
<dbReference type="InterPro" id="IPR036291">
    <property type="entry name" value="NAD(P)-bd_dom_sf"/>
</dbReference>
<dbReference type="InterPro" id="IPR014031">
    <property type="entry name" value="Ketoacyl_synth_C"/>
</dbReference>
<dbReference type="EC" id="2.3.1.41" evidence="2"/>
<dbReference type="GO" id="GO:0005835">
    <property type="term" value="C:fatty acid synthase complex"/>
    <property type="evidence" value="ECO:0007669"/>
    <property type="project" value="InterPro"/>
</dbReference>
<comment type="caution">
    <text evidence="11">The sequence shown here is derived from an EMBL/GenBank/DDBJ whole genome shotgun (WGS) entry which is preliminary data.</text>
</comment>
<keyword evidence="3 6" id="KW-0596">Phosphopantetheine</keyword>
<dbReference type="PROSITE" id="PS00606">
    <property type="entry name" value="KS3_1"/>
    <property type="match status" value="1"/>
</dbReference>
<dbReference type="SUPFAM" id="SSF51735">
    <property type="entry name" value="NAD(P)-binding Rossmann-fold domains"/>
    <property type="match status" value="1"/>
</dbReference>
<keyword evidence="12" id="KW-1185">Reference proteome</keyword>
<organism evidence="11 12">
    <name type="scientific">Amylocarpus encephaloides</name>
    <dbReference type="NCBI Taxonomy" id="45428"/>
    <lineage>
        <taxon>Eukaryota</taxon>
        <taxon>Fungi</taxon>
        <taxon>Dikarya</taxon>
        <taxon>Ascomycota</taxon>
        <taxon>Pezizomycotina</taxon>
        <taxon>Leotiomycetes</taxon>
        <taxon>Helotiales</taxon>
        <taxon>Helotiales incertae sedis</taxon>
        <taxon>Amylocarpus</taxon>
    </lineage>
</organism>
<reference evidence="11" key="1">
    <citation type="journal article" date="2021" name="IMA Fungus">
        <title>Genomic characterization of three marine fungi, including Emericellopsis atlantica sp. nov. with signatures of a generalist lifestyle and marine biomass degradation.</title>
        <authorList>
            <person name="Hagestad O.C."/>
            <person name="Hou L."/>
            <person name="Andersen J.H."/>
            <person name="Hansen E.H."/>
            <person name="Altermark B."/>
            <person name="Li C."/>
            <person name="Kuhnert E."/>
            <person name="Cox R.J."/>
            <person name="Crous P.W."/>
            <person name="Spatafora J.W."/>
            <person name="Lail K."/>
            <person name="Amirebrahimi M."/>
            <person name="Lipzen A."/>
            <person name="Pangilinan J."/>
            <person name="Andreopoulos W."/>
            <person name="Hayes R.D."/>
            <person name="Ng V."/>
            <person name="Grigoriev I.V."/>
            <person name="Jackson S.A."/>
            <person name="Sutton T.D.S."/>
            <person name="Dobson A.D.W."/>
            <person name="Rama T."/>
        </authorList>
    </citation>
    <scope>NUCLEOTIDE SEQUENCE</scope>
    <source>
        <strain evidence="11">TRa018bII</strain>
    </source>
</reference>
<dbReference type="Gene3D" id="3.40.47.10">
    <property type="match status" value="1"/>
</dbReference>
<dbReference type="InterPro" id="IPR040899">
    <property type="entry name" value="Fas_alpha_ACP"/>
</dbReference>
<evidence type="ECO:0000256" key="1">
    <source>
        <dbReference type="ARBA" id="ARBA00007485"/>
    </source>
</evidence>
<evidence type="ECO:0000259" key="10">
    <source>
        <dbReference type="PROSITE" id="PS52004"/>
    </source>
</evidence>
<dbReference type="GO" id="GO:0008897">
    <property type="term" value="F:holo-[acyl-carrier-protein] synthase activity"/>
    <property type="evidence" value="ECO:0007669"/>
    <property type="project" value="InterPro"/>
</dbReference>
<dbReference type="Gene3D" id="3.90.25.70">
    <property type="match status" value="1"/>
</dbReference>
<dbReference type="GO" id="GO:0004315">
    <property type="term" value="F:3-oxoacyl-[acyl-carrier-protein] synthase activity"/>
    <property type="evidence" value="ECO:0007669"/>
    <property type="project" value="UniProtKB-EC"/>
</dbReference>
<dbReference type="Gene3D" id="3.30.70.2490">
    <property type="match status" value="1"/>
</dbReference>
<dbReference type="InterPro" id="IPR016039">
    <property type="entry name" value="Thiolase-like"/>
</dbReference>
<evidence type="ECO:0000256" key="3">
    <source>
        <dbReference type="ARBA" id="ARBA00022450"/>
    </source>
</evidence>
<dbReference type="InterPro" id="IPR016035">
    <property type="entry name" value="Acyl_Trfase/lysoPLipase"/>
</dbReference>
<dbReference type="GO" id="GO:0042759">
    <property type="term" value="P:long-chain fatty acid biosynthetic process"/>
    <property type="evidence" value="ECO:0007669"/>
    <property type="project" value="UniProtKB-UniRule"/>
</dbReference>
<accession>A0A9P7YR26</accession>
<feature type="active site" description="For beta-ketoacyl synthase activity" evidence="7">
    <location>
        <position position="1199"/>
    </location>
</feature>
<dbReference type="CDD" id="cd08950">
    <property type="entry name" value="KR_fFAS_SDR_c_like"/>
    <property type="match status" value="1"/>
</dbReference>
<dbReference type="OrthoDB" id="4251012at2759"/>
<evidence type="ECO:0000256" key="7">
    <source>
        <dbReference type="PIRSR" id="PIRSR000454-1"/>
    </source>
</evidence>
<comment type="similarity">
    <text evidence="1 6">Belongs to the thiolase-like superfamily. Fungal fatty acid synthetase subunit alpha family.</text>
</comment>
<protein>
    <recommendedName>
        <fullName evidence="2">beta-ketoacyl-[acyl-carrier-protein] synthase I</fullName>
        <ecNumber evidence="2">2.3.1.41</ecNumber>
    </recommendedName>
</protein>
<evidence type="ECO:0000313" key="12">
    <source>
        <dbReference type="Proteomes" id="UP000824998"/>
    </source>
</evidence>
<dbReference type="Gene3D" id="6.10.140.1410">
    <property type="match status" value="1"/>
</dbReference>
<sequence length="1640" mass="180542">MHSQIQQQLGYTLLLELLSYQFASPVRWIETQDVLLREQEIQRLVEIGPSDTLSAMMKKTLASQYQQSDAAVSRKRTVLSYARDAPKIHYDADATPKIKKRAEPTPTKPVTKTHKTKESTTPSPKDAVSMQVLTPQPPIAVQESAPVLELPDVQLLAQDIVIAIMAPKLKKPFGEIDKLKSIKQLTGGRSTLENEIVGDVSSEFASVPDRPEDMTIEELGKALTSSGFSGQLGKASTAIINRLFSLNMPAGFSLKRARTFLQERWGFQSGRQDAVLLRATTMQPSSRLASASEAESWLADIVTKYATELNLSLAAPSVIQVSGSSNGDGNKPAKVIMIDNEIAVVTKEKFAWRRAKLEALSKRMQIDLRAGDKAHLAVTKERDVLQKELDDLTTEFGEVLLSGVSNSFASTKARRYNSSWNWALQDLLEMYYGVQGGTLSPDDPDLLNRCILIAGRANPRFLRVLNQIDSVPSEAPRRQSSQAIILHLKDVCKQLSTSELVPYTSFTNIFSRAPKTIIDQNGNALYEEVPRSISDEIPTLRLKTKSQSQNWKNDEDLTLKYISLLNSGRKNGVSFQGKNVLVTGAGSNSIGGELLKGLLASGAKVIATTSSYSRKGLKAYQEIYMQFGADDSELVIVPFNQGSQRDLDALVDYIYDPVNGLGWDLDHIIPFAAISETGREVDGIDSKSELGHRIMLTNLLRLLGVVRKQKQQRECLCRPAQVILPLSPNHGAFGGDGMYAESKIALEALFDKWHSESWAPFLSICGASIGWGRGTGLMSGNDILAMGMEEHKVRTFSQAEMAFYILILMTKTIAIECDDQPVYADLTGGLDNVPDLPVLLNKIRLNINETKTIRRALMQEEAIERAEAGAVQKMPPQAELVKPQPNVQLVFPKLPDWDAEVEHLHQQLNGMVDLDTVVVVTGFGELGPCGNSRTRWEMEAYGTFSIEGCIEMAWIMGLIKNFDGLLDGKEYHGWVDVKTNKPIHTADAKKLYEAQMLENSGIRVAKHDGEKPDTLLQEVIVEEDLPPFSVPEELATQYEAEHGDHVDISAGDSDEERLVRFKKGAVLMLPKSLDSIRRVVGQIPQGWDPRTYGVQEDIISQVDPITLYTLITTVEALLASGITDPFELYKYVHVSEIGNCLGSGFGGASSLKQMYRTRHFDQPVQSDILAESFINTTPAWVNMLLLSASGPIRTAVGACATSIESLETGIETIRTGKAKMCLVGGVDDLDVTVSSEFANMKATVDAEKEFQKGRVAAEMSRPTASTRSGFVESQGAGVQVITSAALALEMGLPIHGIIALASTASDTIGRSVPAPGRGVLTNAAEKSSKFPSPLLNIQYRRRQLQVREEQIHKSKELELDIIDQELSAIKEHSSESAPEIERLEGRKSYICQEAQRLSKSALSVFGNEFWKNDASIAPIRGALAVWGLSINDVNFVSMHGTSTKLNDINEAQVVQRQLSHLGREPGNVALAICQKYLTGHSKGAAGAWMLNGALQVLDSGLVPGNRNADNIDVELAENDHLVFPNRSIQTTTGLKAFSLTSFGFGQKGAQAIGVHPKYLFAAISKSQFLQYKEKLWQRKRKANAFFKRAMPTNTLFVAKDRGPYRPEQLSQVLLNPEARAVEPEEGDELYYEDELVDRLM</sequence>
<dbReference type="GO" id="GO:0004312">
    <property type="term" value="F:fatty acid synthase activity"/>
    <property type="evidence" value="ECO:0007669"/>
    <property type="project" value="InterPro"/>
</dbReference>
<dbReference type="PANTHER" id="PTHR10982">
    <property type="entry name" value="MALONYL COA-ACYL CARRIER PROTEIN TRANSACYLASE"/>
    <property type="match status" value="1"/>
</dbReference>
<dbReference type="InterPro" id="IPR026025">
    <property type="entry name" value="FAS_alpha_yeast"/>
</dbReference>
<dbReference type="PROSITE" id="PS52004">
    <property type="entry name" value="KS3_2"/>
    <property type="match status" value="1"/>
</dbReference>
<dbReference type="Pfam" id="PF18314">
    <property type="entry name" value="FAS_I_H"/>
    <property type="match status" value="1"/>
</dbReference>
<dbReference type="PIRSF" id="PIRSF000454">
    <property type="entry name" value="FAS_yeast_alpha"/>
    <property type="match status" value="1"/>
</dbReference>
<proteinExistence type="inferred from homology"/>
<dbReference type="Gene3D" id="3.40.50.720">
    <property type="entry name" value="NAD(P)-binding Rossmann-like Domain"/>
    <property type="match status" value="2"/>
</dbReference>
<dbReference type="InterPro" id="IPR018201">
    <property type="entry name" value="Ketoacyl_synth_AS"/>
</dbReference>
<dbReference type="Gene3D" id="6.10.250.1930">
    <property type="match status" value="1"/>
</dbReference>
<feature type="modified residue" description="O-(pantetheine 4'-phosphoryl)serine" evidence="8">
    <location>
        <position position="190"/>
    </location>
</feature>
<dbReference type="PANTHER" id="PTHR10982:SF21">
    <property type="entry name" value="FATTY ACID SYNTHASE SUBUNIT BETA"/>
    <property type="match status" value="1"/>
</dbReference>
<dbReference type="Pfam" id="PF00109">
    <property type="entry name" value="ketoacyl-synt"/>
    <property type="match status" value="1"/>
</dbReference>
<feature type="domain" description="Ketosynthase family 3 (KS3)" evidence="10">
    <location>
        <begin position="1013"/>
        <end position="1555"/>
    </location>
</feature>
<feature type="region of interest" description="Disordered" evidence="9">
    <location>
        <begin position="98"/>
        <end position="128"/>
    </location>
</feature>
<evidence type="ECO:0000256" key="5">
    <source>
        <dbReference type="ARBA" id="ARBA00022679"/>
    </source>
</evidence>
<dbReference type="EMBL" id="MU251374">
    <property type="protein sequence ID" value="KAG9238180.1"/>
    <property type="molecule type" value="Genomic_DNA"/>
</dbReference>
<dbReference type="GO" id="GO:0044550">
    <property type="term" value="P:secondary metabolite biosynthetic process"/>
    <property type="evidence" value="ECO:0007669"/>
    <property type="project" value="UniProtKB-ARBA"/>
</dbReference>
<evidence type="ECO:0000256" key="8">
    <source>
        <dbReference type="PIRSR" id="PIRSR000454-4"/>
    </source>
</evidence>
<evidence type="ECO:0000313" key="11">
    <source>
        <dbReference type="EMBL" id="KAG9238180.1"/>
    </source>
</evidence>
<dbReference type="Proteomes" id="UP000824998">
    <property type="component" value="Unassembled WGS sequence"/>
</dbReference>
<dbReference type="InterPro" id="IPR050830">
    <property type="entry name" value="Fungal_FAS"/>
</dbReference>
<dbReference type="GO" id="GO:0004316">
    <property type="term" value="F:3-oxoacyl-[acyl-carrier-protein] reductase (NADPH) activity"/>
    <property type="evidence" value="ECO:0007669"/>
    <property type="project" value="InterPro"/>
</dbReference>
<dbReference type="CDD" id="cd00828">
    <property type="entry name" value="elong_cond_enzymes"/>
    <property type="match status" value="1"/>
</dbReference>
<evidence type="ECO:0000256" key="4">
    <source>
        <dbReference type="ARBA" id="ARBA00022553"/>
    </source>
</evidence>
<dbReference type="InterPro" id="IPR047224">
    <property type="entry name" value="FAS_alpha_su_C"/>
</dbReference>
<name>A0A9P7YR26_9HELO</name>
<dbReference type="InterPro" id="IPR041550">
    <property type="entry name" value="FASI_helical"/>
</dbReference>
<dbReference type="InterPro" id="IPR020841">
    <property type="entry name" value="PKS_Beta-ketoAc_synthase_dom"/>
</dbReference>
<evidence type="ECO:0000256" key="2">
    <source>
        <dbReference type="ARBA" id="ARBA00013191"/>
    </source>
</evidence>